<dbReference type="InterPro" id="IPR004387">
    <property type="entry name" value="Pept_M50_Zn"/>
</dbReference>
<keyword evidence="5" id="KW-0378">Hydrolase</keyword>
<evidence type="ECO:0000256" key="6">
    <source>
        <dbReference type="ARBA" id="ARBA00022833"/>
    </source>
</evidence>
<dbReference type="EMBL" id="CAEZSL010000077">
    <property type="protein sequence ID" value="CAB4543948.1"/>
    <property type="molecule type" value="Genomic_DNA"/>
</dbReference>
<keyword evidence="7 10" id="KW-1133">Transmembrane helix</keyword>
<dbReference type="CDD" id="cd06163">
    <property type="entry name" value="S2P-M50_PDZ_RseP-like"/>
    <property type="match status" value="1"/>
</dbReference>
<accession>A0A6J6C0X3</accession>
<sequence length="436" mass="47184">MSLYRSLREEMMAGGAVNDDPDGNPSQPSRLKGVLSGLTVLALLIWLGISNVWSLVLVVGLLLSVFLHELGHFKTAGWAGMKRTQFFMGFGPKIWSTHRNGVEYGVRALPLGAFVRIVGMNNLDPVDEGDEQVAYSAKPYRWRLLVITAGSLMHIIIAVLIMMFVYTAGGRYQETGRIEVLGLTEGSPASQAGISPGDEITSINGVILETSDDFRSLMGASSVGDEVSVGFIHQGSQESARVTLVARPGDDETGVGFLGVGTNSIGRQKLGVFSATTHMTSDLLDGMGRTIQGIGTILNPENQWSQLTDSQADQNSRPTTVVGITQVAGDIGDRDGLYGVLEILASINVFIGIFNLLPFLPFDGGHAAIATYERIRSRKGHRHHADVEKMWPLTVVVITLLLFLTFTGLYLDITRPFFSLAECNQCLLNHLPLPGL</sequence>
<comment type="subcellular location">
    <subcellularLocation>
        <location evidence="2">Membrane</location>
        <topology evidence="2">Multi-pass membrane protein</topology>
    </subcellularLocation>
</comment>
<evidence type="ECO:0000256" key="8">
    <source>
        <dbReference type="ARBA" id="ARBA00023049"/>
    </source>
</evidence>
<evidence type="ECO:0000259" key="11">
    <source>
        <dbReference type="PROSITE" id="PS50106"/>
    </source>
</evidence>
<dbReference type="GO" id="GO:0004222">
    <property type="term" value="F:metalloendopeptidase activity"/>
    <property type="evidence" value="ECO:0007669"/>
    <property type="project" value="InterPro"/>
</dbReference>
<feature type="transmembrane region" description="Helical" evidence="10">
    <location>
        <begin position="390"/>
        <end position="411"/>
    </location>
</feature>
<dbReference type="PROSITE" id="PS50106">
    <property type="entry name" value="PDZ"/>
    <property type="match status" value="1"/>
</dbReference>
<dbReference type="InterPro" id="IPR001478">
    <property type="entry name" value="PDZ"/>
</dbReference>
<comment type="cofactor">
    <cofactor evidence="1">
        <name>Zn(2+)</name>
        <dbReference type="ChEBI" id="CHEBI:29105"/>
    </cofactor>
</comment>
<dbReference type="SMART" id="SM00228">
    <property type="entry name" value="PDZ"/>
    <property type="match status" value="1"/>
</dbReference>
<dbReference type="InterPro" id="IPR041489">
    <property type="entry name" value="PDZ_6"/>
</dbReference>
<keyword evidence="6" id="KW-0862">Zinc</keyword>
<dbReference type="SUPFAM" id="SSF50156">
    <property type="entry name" value="PDZ domain-like"/>
    <property type="match status" value="1"/>
</dbReference>
<keyword evidence="4 10" id="KW-0812">Transmembrane</keyword>
<keyword evidence="3" id="KW-0645">Protease</keyword>
<evidence type="ECO:0000256" key="1">
    <source>
        <dbReference type="ARBA" id="ARBA00001947"/>
    </source>
</evidence>
<dbReference type="Gene3D" id="2.30.42.10">
    <property type="match status" value="1"/>
</dbReference>
<dbReference type="GO" id="GO:0006508">
    <property type="term" value="P:proteolysis"/>
    <property type="evidence" value="ECO:0007669"/>
    <property type="project" value="UniProtKB-KW"/>
</dbReference>
<evidence type="ECO:0000256" key="4">
    <source>
        <dbReference type="ARBA" id="ARBA00022692"/>
    </source>
</evidence>
<evidence type="ECO:0000256" key="2">
    <source>
        <dbReference type="ARBA" id="ARBA00004141"/>
    </source>
</evidence>
<gene>
    <name evidence="12" type="ORF">UFOPK1421_00821</name>
</gene>
<dbReference type="PANTHER" id="PTHR42837:SF2">
    <property type="entry name" value="MEMBRANE METALLOPROTEASE ARASP2, CHLOROPLASTIC-RELATED"/>
    <property type="match status" value="1"/>
</dbReference>
<dbReference type="Pfam" id="PF02163">
    <property type="entry name" value="Peptidase_M50"/>
    <property type="match status" value="1"/>
</dbReference>
<dbReference type="GO" id="GO:0016020">
    <property type="term" value="C:membrane"/>
    <property type="evidence" value="ECO:0007669"/>
    <property type="project" value="UniProtKB-SubCell"/>
</dbReference>
<feature type="transmembrane region" description="Helical" evidence="10">
    <location>
        <begin position="343"/>
        <end position="369"/>
    </location>
</feature>
<dbReference type="Pfam" id="PF17820">
    <property type="entry name" value="PDZ_6"/>
    <property type="match status" value="1"/>
</dbReference>
<organism evidence="12">
    <name type="scientific">freshwater metagenome</name>
    <dbReference type="NCBI Taxonomy" id="449393"/>
    <lineage>
        <taxon>unclassified sequences</taxon>
        <taxon>metagenomes</taxon>
        <taxon>ecological metagenomes</taxon>
    </lineage>
</organism>
<evidence type="ECO:0000256" key="10">
    <source>
        <dbReference type="SAM" id="Phobius"/>
    </source>
</evidence>
<evidence type="ECO:0000313" key="12">
    <source>
        <dbReference type="EMBL" id="CAB4543948.1"/>
    </source>
</evidence>
<evidence type="ECO:0000256" key="7">
    <source>
        <dbReference type="ARBA" id="ARBA00022989"/>
    </source>
</evidence>
<proteinExistence type="predicted"/>
<dbReference type="AlphaFoldDB" id="A0A6J6C0X3"/>
<evidence type="ECO:0000256" key="9">
    <source>
        <dbReference type="ARBA" id="ARBA00023136"/>
    </source>
</evidence>
<feature type="transmembrane region" description="Helical" evidence="10">
    <location>
        <begin position="144"/>
        <end position="166"/>
    </location>
</feature>
<name>A0A6J6C0X3_9ZZZZ</name>
<dbReference type="InterPro" id="IPR008915">
    <property type="entry name" value="Peptidase_M50"/>
</dbReference>
<keyword evidence="9 10" id="KW-0472">Membrane</keyword>
<keyword evidence="8" id="KW-0482">Metalloprotease</keyword>
<feature type="domain" description="PDZ" evidence="11">
    <location>
        <begin position="178"/>
        <end position="209"/>
    </location>
</feature>
<reference evidence="12" key="1">
    <citation type="submission" date="2020-05" db="EMBL/GenBank/DDBJ databases">
        <authorList>
            <person name="Chiriac C."/>
            <person name="Salcher M."/>
            <person name="Ghai R."/>
            <person name="Kavagutti S V."/>
        </authorList>
    </citation>
    <scope>NUCLEOTIDE SEQUENCE</scope>
</reference>
<dbReference type="PANTHER" id="PTHR42837">
    <property type="entry name" value="REGULATOR OF SIGMA-E PROTEASE RSEP"/>
    <property type="match status" value="1"/>
</dbReference>
<protein>
    <submittedName>
        <fullName evidence="12">Unannotated protein</fullName>
    </submittedName>
</protein>
<dbReference type="InterPro" id="IPR036034">
    <property type="entry name" value="PDZ_sf"/>
</dbReference>
<evidence type="ECO:0000256" key="5">
    <source>
        <dbReference type="ARBA" id="ARBA00022801"/>
    </source>
</evidence>
<evidence type="ECO:0000256" key="3">
    <source>
        <dbReference type="ARBA" id="ARBA00022670"/>
    </source>
</evidence>